<comment type="caution">
    <text evidence="3">The sequence shown here is derived from an EMBL/GenBank/DDBJ whole genome shotgun (WGS) entry which is preliminary data.</text>
</comment>
<evidence type="ECO:0000256" key="1">
    <source>
        <dbReference type="SAM" id="MobiDB-lite"/>
    </source>
</evidence>
<dbReference type="AlphaFoldDB" id="A0AAN7MK40"/>
<proteinExistence type="predicted"/>
<reference evidence="3 4" key="1">
    <citation type="journal article" date="2023" name="J. Hered.">
        <title>Chromosome-level genome of the wood stork (Mycteria americana) provides insight into avian chromosome evolution.</title>
        <authorList>
            <person name="Flamio R. Jr."/>
            <person name="Ramstad K.M."/>
        </authorList>
    </citation>
    <scope>NUCLEOTIDE SEQUENCE [LARGE SCALE GENOMIC DNA]</scope>
    <source>
        <strain evidence="3">JAX WOST 10</strain>
    </source>
</reference>
<feature type="compositionally biased region" description="Acidic residues" evidence="1">
    <location>
        <begin position="205"/>
        <end position="215"/>
    </location>
</feature>
<keyword evidence="4" id="KW-1185">Reference proteome</keyword>
<accession>A0AAN7MK40</accession>
<feature type="region of interest" description="Disordered" evidence="1">
    <location>
        <begin position="284"/>
        <end position="396"/>
    </location>
</feature>
<name>A0AAN7MK40_MYCAM</name>
<feature type="region of interest" description="Disordered" evidence="1">
    <location>
        <begin position="27"/>
        <end position="254"/>
    </location>
</feature>
<sequence length="543" mass="57678">MAGAAVGWLEGLGRVAGQRLGTWGWRVPCPASARGPPPLTPPGLPRPADGPWETAESCVVRTSASVYRRLQETPRQPPGGMSTWGPPPPPHLSPGTPPASGRLLKSESEDSGVEMASNEHSPSTPLGSESSLSLDGFPPEKSPPGEEQGTEPPRPPRSCLASKKLVQAAQRSRRQRVPGRCPRQLGRRSASAADLRAESVRDPQEPEEPSVEDPEGAVRAGERVAAARGARMPGSPRALAGPQAVPDTALPAPGQGLRYLEHVCQMLERLAQLQQDNRLLRQQAADAQRARPDTTVRAGRTWGARGRGGVGVVGSPSSRPASPCPQPTRELPGQDGAVWRGERFRPRSCSDSQAPAPDLGPCRRMWGHSASSPSLLDPSESGTGTATPDKEGRSPWGRVKVLLTRLTRRSLRGGRCRTSLLSPPLRAELLLQRDPSRILVADPKEDAEAAPDDADSAFRAQGSLEECEASCQPKAEKGPSLPPSPEEPVMVRLSRGAECGDAGRCCSGIFGYKVLLALVEKEELPETWNLEPRKGCRNGGGGG</sequence>
<feature type="compositionally biased region" description="Polar residues" evidence="1">
    <location>
        <begin position="369"/>
        <end position="386"/>
    </location>
</feature>
<dbReference type="InterPro" id="IPR027958">
    <property type="entry name" value="DUF4657"/>
</dbReference>
<feature type="compositionally biased region" description="Low complexity" evidence="1">
    <location>
        <begin position="295"/>
        <end position="304"/>
    </location>
</feature>
<feature type="compositionally biased region" description="Pro residues" evidence="1">
    <location>
        <begin position="35"/>
        <end position="45"/>
    </location>
</feature>
<organism evidence="3 4">
    <name type="scientific">Mycteria americana</name>
    <name type="common">Wood stork</name>
    <dbReference type="NCBI Taxonomy" id="33587"/>
    <lineage>
        <taxon>Eukaryota</taxon>
        <taxon>Metazoa</taxon>
        <taxon>Chordata</taxon>
        <taxon>Craniata</taxon>
        <taxon>Vertebrata</taxon>
        <taxon>Euteleostomi</taxon>
        <taxon>Archelosauria</taxon>
        <taxon>Archosauria</taxon>
        <taxon>Dinosauria</taxon>
        <taxon>Saurischia</taxon>
        <taxon>Theropoda</taxon>
        <taxon>Coelurosauria</taxon>
        <taxon>Aves</taxon>
        <taxon>Neognathae</taxon>
        <taxon>Neoaves</taxon>
        <taxon>Aequornithes</taxon>
        <taxon>Ciconiiformes</taxon>
        <taxon>Ciconiidae</taxon>
        <taxon>Mycteria</taxon>
    </lineage>
</organism>
<evidence type="ECO:0000259" key="2">
    <source>
        <dbReference type="Pfam" id="PF15552"/>
    </source>
</evidence>
<protein>
    <recommendedName>
        <fullName evidence="2">DUF4657 domain-containing protein</fullName>
    </recommendedName>
</protein>
<feature type="compositionally biased region" description="Pro residues" evidence="1">
    <location>
        <begin position="85"/>
        <end position="97"/>
    </location>
</feature>
<dbReference type="PANTHER" id="PTHR37336:SF1">
    <property type="entry name" value="SIMILAR TO 9930012K11RIK PROTEIN"/>
    <property type="match status" value="1"/>
</dbReference>
<dbReference type="Pfam" id="PF15552">
    <property type="entry name" value="DUF4657"/>
    <property type="match status" value="1"/>
</dbReference>
<feature type="domain" description="DUF4657" evidence="2">
    <location>
        <begin position="121"/>
        <end position="287"/>
    </location>
</feature>
<gene>
    <name evidence="3" type="ORF">QYF61_006800</name>
</gene>
<dbReference type="PANTHER" id="PTHR37336">
    <property type="entry name" value="SIMILAR TO 9930012K11RIK PROTEIN"/>
    <property type="match status" value="1"/>
</dbReference>
<feature type="compositionally biased region" description="Low complexity" evidence="1">
    <location>
        <begin position="217"/>
        <end position="231"/>
    </location>
</feature>
<evidence type="ECO:0000313" key="4">
    <source>
        <dbReference type="Proteomes" id="UP001333110"/>
    </source>
</evidence>
<feature type="compositionally biased region" description="Basic and acidic residues" evidence="1">
    <location>
        <begin position="195"/>
        <end position="204"/>
    </location>
</feature>
<dbReference type="EMBL" id="JAUNZN010000025">
    <property type="protein sequence ID" value="KAK4808215.1"/>
    <property type="molecule type" value="Genomic_DNA"/>
</dbReference>
<dbReference type="Proteomes" id="UP001333110">
    <property type="component" value="Unassembled WGS sequence"/>
</dbReference>
<evidence type="ECO:0000313" key="3">
    <source>
        <dbReference type="EMBL" id="KAK4808215.1"/>
    </source>
</evidence>
<feature type="compositionally biased region" description="Polar residues" evidence="1">
    <location>
        <begin position="118"/>
        <end position="133"/>
    </location>
</feature>